<dbReference type="Pfam" id="PF11776">
    <property type="entry name" value="RcnB"/>
    <property type="match status" value="1"/>
</dbReference>
<evidence type="ECO:0000256" key="2">
    <source>
        <dbReference type="SAM" id="SignalP"/>
    </source>
</evidence>
<organism evidence="3 4">
    <name type="scientific">Pantoea coffeiphila</name>
    <dbReference type="NCBI Taxonomy" id="1465635"/>
    <lineage>
        <taxon>Bacteria</taxon>
        <taxon>Pseudomonadati</taxon>
        <taxon>Pseudomonadota</taxon>
        <taxon>Gammaproteobacteria</taxon>
        <taxon>Enterobacterales</taxon>
        <taxon>Erwiniaceae</taxon>
        <taxon>Pantoea</taxon>
    </lineage>
</organism>
<evidence type="ECO:0008006" key="5">
    <source>
        <dbReference type="Google" id="ProtNLM"/>
    </source>
</evidence>
<feature type="region of interest" description="Disordered" evidence="1">
    <location>
        <begin position="29"/>
        <end position="74"/>
    </location>
</feature>
<protein>
    <recommendedName>
        <fullName evidence="5">Nickel/cobalt homeostasis protein RcnB</fullName>
    </recommendedName>
</protein>
<dbReference type="Proteomes" id="UP000239181">
    <property type="component" value="Unassembled WGS sequence"/>
</dbReference>
<evidence type="ECO:0000313" key="3">
    <source>
        <dbReference type="EMBL" id="PRD14311.1"/>
    </source>
</evidence>
<feature type="signal peptide" evidence="2">
    <location>
        <begin position="1"/>
        <end position="26"/>
    </location>
</feature>
<dbReference type="RefSeq" id="WP_105593970.1">
    <property type="nucleotide sequence ID" value="NZ_PDET01000012.1"/>
</dbReference>
<feature type="chain" id="PRO_5015522285" description="Nickel/cobalt homeostasis protein RcnB" evidence="2">
    <location>
        <begin position="27"/>
        <end position="156"/>
    </location>
</feature>
<gene>
    <name evidence="3" type="ORF">CQW29_17210</name>
</gene>
<comment type="caution">
    <text evidence="3">The sequence shown here is derived from an EMBL/GenBank/DDBJ whole genome shotgun (WGS) entry which is preliminary data.</text>
</comment>
<keyword evidence="2" id="KW-0732">Signal</keyword>
<feature type="compositionally biased region" description="Low complexity" evidence="1">
    <location>
        <begin position="43"/>
        <end position="66"/>
    </location>
</feature>
<dbReference type="AlphaFoldDB" id="A0A2S9I966"/>
<dbReference type="InterPro" id="IPR024572">
    <property type="entry name" value="RcnB"/>
</dbReference>
<evidence type="ECO:0000256" key="1">
    <source>
        <dbReference type="SAM" id="MobiDB-lite"/>
    </source>
</evidence>
<dbReference type="OrthoDB" id="6538939at2"/>
<dbReference type="Gene3D" id="3.10.450.160">
    <property type="entry name" value="inner membrane protein cigr"/>
    <property type="match status" value="1"/>
</dbReference>
<reference evidence="3 4" key="1">
    <citation type="submission" date="2017-10" db="EMBL/GenBank/DDBJ databases">
        <title>Draft genome of two endophytic bacteria isolated from 'guarana' Paullinia cupana (Mart.) Ducke.</title>
        <authorList>
            <person name="Siqueira K.A."/>
            <person name="Liotti R.G."/>
            <person name="Mendes T.A."/>
            <person name="Soares M.A."/>
        </authorList>
    </citation>
    <scope>NUCLEOTIDE SEQUENCE [LARGE SCALE GENOMIC DNA]</scope>
    <source>
        <strain evidence="3 4">342</strain>
    </source>
</reference>
<sequence>MRKLQVILCSAVFSTLALTSVSAAWAEGEQSAAQPAPESVAQETDAAAPESPATEAPAETATAEQPSDQAVQALANSADPYSVKSFFADFTHFAIGDTVPELYRTKKYEVTQWTVRHLPAPVAESHWTYMGGNYVMIANADGKILQAESGDIYYKH</sequence>
<evidence type="ECO:0000313" key="4">
    <source>
        <dbReference type="Proteomes" id="UP000239181"/>
    </source>
</evidence>
<accession>A0A2S9I966</accession>
<dbReference type="EMBL" id="PDET01000012">
    <property type="protein sequence ID" value="PRD14311.1"/>
    <property type="molecule type" value="Genomic_DNA"/>
</dbReference>
<keyword evidence="4" id="KW-1185">Reference proteome</keyword>
<proteinExistence type="predicted"/>
<name>A0A2S9I966_9GAMM</name>